<feature type="compositionally biased region" description="Polar residues" evidence="1">
    <location>
        <begin position="130"/>
        <end position="139"/>
    </location>
</feature>
<gene>
    <name evidence="2" type="ORF">CISG_01359</name>
</gene>
<accession>A0A0J8TUW2</accession>
<feature type="compositionally biased region" description="Basic and acidic residues" evidence="1">
    <location>
        <begin position="143"/>
        <end position="159"/>
    </location>
</feature>
<dbReference type="EMBL" id="DS268121">
    <property type="protein sequence ID" value="KMU77602.1"/>
    <property type="molecule type" value="Genomic_DNA"/>
</dbReference>
<dbReference type="STRING" id="454286.A0A0J8TUW2"/>
<feature type="region of interest" description="Disordered" evidence="1">
    <location>
        <begin position="45"/>
        <end position="180"/>
    </location>
</feature>
<dbReference type="AlphaFoldDB" id="A0A0J8TUW2"/>
<dbReference type="Proteomes" id="UP000054559">
    <property type="component" value="Unassembled WGS sequence"/>
</dbReference>
<reference evidence="3" key="1">
    <citation type="journal article" date="2010" name="Genome Res.">
        <title>Population genomic sequencing of Coccidioides fungi reveals recent hybridization and transposon control.</title>
        <authorList>
            <person name="Neafsey D.E."/>
            <person name="Barker B.M."/>
            <person name="Sharpton T.J."/>
            <person name="Stajich J.E."/>
            <person name="Park D.J."/>
            <person name="Whiston E."/>
            <person name="Hung C.-Y."/>
            <person name="McMahan C."/>
            <person name="White J."/>
            <person name="Sykes S."/>
            <person name="Heiman D."/>
            <person name="Young S."/>
            <person name="Zeng Q."/>
            <person name="Abouelleil A."/>
            <person name="Aftuck L."/>
            <person name="Bessette D."/>
            <person name="Brown A."/>
            <person name="FitzGerald M."/>
            <person name="Lui A."/>
            <person name="Macdonald J.P."/>
            <person name="Priest M."/>
            <person name="Orbach M.J."/>
            <person name="Galgiani J.N."/>
            <person name="Kirkland T.N."/>
            <person name="Cole G.T."/>
            <person name="Birren B.W."/>
            <person name="Henn M.R."/>
            <person name="Taylor J.W."/>
            <person name="Rounsley S.D."/>
        </authorList>
    </citation>
    <scope>NUCLEOTIDE SEQUENCE [LARGE SCALE GENOMIC DNA]</scope>
    <source>
        <strain evidence="3">RMSCC 3703</strain>
    </source>
</reference>
<proteinExistence type="predicted"/>
<organism evidence="2 3">
    <name type="scientific">Coccidioides immitis RMSCC 3703</name>
    <dbReference type="NCBI Taxonomy" id="454286"/>
    <lineage>
        <taxon>Eukaryota</taxon>
        <taxon>Fungi</taxon>
        <taxon>Dikarya</taxon>
        <taxon>Ascomycota</taxon>
        <taxon>Pezizomycotina</taxon>
        <taxon>Eurotiomycetes</taxon>
        <taxon>Eurotiomycetidae</taxon>
        <taxon>Onygenales</taxon>
        <taxon>Onygenaceae</taxon>
        <taxon>Coccidioides</taxon>
    </lineage>
</organism>
<dbReference type="OrthoDB" id="76388at2759"/>
<name>A0A0J8TUW2_COCIT</name>
<evidence type="ECO:0000256" key="1">
    <source>
        <dbReference type="SAM" id="MobiDB-lite"/>
    </source>
</evidence>
<evidence type="ECO:0000313" key="2">
    <source>
        <dbReference type="EMBL" id="KMU77602.1"/>
    </source>
</evidence>
<sequence>MPAFRYSEAATPCPANWKHSRPSFDIYDDNDDTVPLEFTTDLRSVSTSIQQQPRRVKRAATFKIHEDGPGGKASGLPTAAWRKTTVGRGGSSMLSQPAQRLPTKQKVRLAVSQSPRGDEKKTGGERQSLVPKQQASSQVKKPVSHDGQDKEVGKIDPLKRDRRRQTIYIPPGNTRNQAGS</sequence>
<evidence type="ECO:0000313" key="3">
    <source>
        <dbReference type="Proteomes" id="UP000054559"/>
    </source>
</evidence>
<protein>
    <submittedName>
        <fullName evidence="2">Uncharacterized protein</fullName>
    </submittedName>
</protein>